<keyword evidence="2" id="KW-1133">Transmembrane helix</keyword>
<feature type="transmembrane region" description="Helical" evidence="2">
    <location>
        <begin position="109"/>
        <end position="129"/>
    </location>
</feature>
<feature type="compositionally biased region" description="Low complexity" evidence="1">
    <location>
        <begin position="336"/>
        <end position="369"/>
    </location>
</feature>
<dbReference type="Pfam" id="PF13962">
    <property type="entry name" value="PGG"/>
    <property type="match status" value="5"/>
</dbReference>
<feature type="transmembrane region" description="Helical" evidence="2">
    <location>
        <begin position="482"/>
        <end position="504"/>
    </location>
</feature>
<feature type="domain" description="PGG" evidence="3">
    <location>
        <begin position="191"/>
        <end position="303"/>
    </location>
</feature>
<dbReference type="EnsemblPlants" id="LPERR06G10400.1">
    <property type="protein sequence ID" value="LPERR06G10400.1"/>
    <property type="gene ID" value="LPERR06G10400"/>
</dbReference>
<feature type="transmembrane region" description="Helical" evidence="2">
    <location>
        <begin position="282"/>
        <end position="302"/>
    </location>
</feature>
<feature type="transmembrane region" description="Helical" evidence="2">
    <location>
        <begin position="141"/>
        <end position="160"/>
    </location>
</feature>
<feature type="transmembrane region" description="Helical" evidence="2">
    <location>
        <begin position="572"/>
        <end position="592"/>
    </location>
</feature>
<feature type="transmembrane region" description="Helical" evidence="2">
    <location>
        <begin position="81"/>
        <end position="102"/>
    </location>
</feature>
<feature type="transmembrane region" description="Helical" evidence="2">
    <location>
        <begin position="249"/>
        <end position="270"/>
    </location>
</feature>
<dbReference type="Proteomes" id="UP000032180">
    <property type="component" value="Chromosome 6"/>
</dbReference>
<feature type="transmembrane region" description="Helical" evidence="2">
    <location>
        <begin position="845"/>
        <end position="863"/>
    </location>
</feature>
<proteinExistence type="predicted"/>
<name>A0A0D9WPJ8_9ORYZ</name>
<keyword evidence="2" id="KW-0812">Transmembrane</keyword>
<evidence type="ECO:0000256" key="2">
    <source>
        <dbReference type="SAM" id="Phobius"/>
    </source>
</evidence>
<feature type="transmembrane region" description="Helical" evidence="2">
    <location>
        <begin position="779"/>
        <end position="800"/>
    </location>
</feature>
<feature type="region of interest" description="Disordered" evidence="1">
    <location>
        <begin position="661"/>
        <end position="728"/>
    </location>
</feature>
<accession>A0A0D9WPJ8</accession>
<feature type="transmembrane region" description="Helical" evidence="2">
    <location>
        <begin position="633"/>
        <end position="653"/>
    </location>
</feature>
<feature type="transmembrane region" description="Helical" evidence="2">
    <location>
        <begin position="198"/>
        <end position="215"/>
    </location>
</feature>
<dbReference type="HOGENOM" id="CLU_007110_1_0_1"/>
<feature type="transmembrane region" description="Helical" evidence="2">
    <location>
        <begin position="27"/>
        <end position="44"/>
    </location>
</feature>
<dbReference type="eggNOG" id="KOG0504">
    <property type="taxonomic scope" value="Eukaryota"/>
</dbReference>
<dbReference type="Gramene" id="LPERR06G10400.1">
    <property type="protein sequence ID" value="LPERR06G10400.1"/>
    <property type="gene ID" value="LPERR06G10400"/>
</dbReference>
<reference evidence="4 5" key="1">
    <citation type="submission" date="2012-08" db="EMBL/GenBank/DDBJ databases">
        <title>Oryza genome evolution.</title>
        <authorList>
            <person name="Wing R.A."/>
        </authorList>
    </citation>
    <scope>NUCLEOTIDE SEQUENCE</scope>
</reference>
<feature type="domain" description="PGG" evidence="3">
    <location>
        <begin position="374"/>
        <end position="480"/>
    </location>
</feature>
<feature type="transmembrane region" description="Helical" evidence="2">
    <location>
        <begin position="458"/>
        <end position="476"/>
    </location>
</feature>
<dbReference type="GO" id="GO:0016020">
    <property type="term" value="C:membrane"/>
    <property type="evidence" value="ECO:0007669"/>
    <property type="project" value="TreeGrafter"/>
</dbReference>
<feature type="compositionally biased region" description="Basic and acidic residues" evidence="1">
    <location>
        <begin position="697"/>
        <end position="706"/>
    </location>
</feature>
<feature type="transmembrane region" description="Helical" evidence="2">
    <location>
        <begin position="524"/>
        <end position="540"/>
    </location>
</feature>
<feature type="transmembrane region" description="Helical" evidence="2">
    <location>
        <begin position="308"/>
        <end position="328"/>
    </location>
</feature>
<keyword evidence="2" id="KW-0472">Membrane</keyword>
<dbReference type="STRING" id="77586.A0A0D9WPJ8"/>
<feature type="region of interest" description="Disordered" evidence="1">
    <location>
        <begin position="334"/>
        <end position="369"/>
    </location>
</feature>
<dbReference type="AlphaFoldDB" id="A0A0D9WPJ8"/>
<feature type="transmembrane region" description="Helical" evidence="2">
    <location>
        <begin position="734"/>
        <end position="751"/>
    </location>
</feature>
<protein>
    <recommendedName>
        <fullName evidence="3">PGG domain-containing protein</fullName>
    </recommendedName>
</protein>
<feature type="transmembrane region" description="Helical" evidence="2">
    <location>
        <begin position="812"/>
        <end position="833"/>
    </location>
</feature>
<evidence type="ECO:0000259" key="3">
    <source>
        <dbReference type="Pfam" id="PF13962"/>
    </source>
</evidence>
<evidence type="ECO:0000313" key="5">
    <source>
        <dbReference type="Proteomes" id="UP000032180"/>
    </source>
</evidence>
<feature type="domain" description="PGG" evidence="3">
    <location>
        <begin position="515"/>
        <end position="627"/>
    </location>
</feature>
<evidence type="ECO:0000313" key="4">
    <source>
        <dbReference type="EnsemblPlants" id="LPERR06G10400.1"/>
    </source>
</evidence>
<feature type="transmembrane region" description="Helical" evidence="2">
    <location>
        <begin position="604"/>
        <end position="621"/>
    </location>
</feature>
<evidence type="ECO:0000256" key="1">
    <source>
        <dbReference type="SAM" id="MobiDB-lite"/>
    </source>
</evidence>
<feature type="transmembrane region" description="Helical" evidence="2">
    <location>
        <begin position="379"/>
        <end position="396"/>
    </location>
</feature>
<organism evidence="4 5">
    <name type="scientific">Leersia perrieri</name>
    <dbReference type="NCBI Taxonomy" id="77586"/>
    <lineage>
        <taxon>Eukaryota</taxon>
        <taxon>Viridiplantae</taxon>
        <taxon>Streptophyta</taxon>
        <taxon>Embryophyta</taxon>
        <taxon>Tracheophyta</taxon>
        <taxon>Spermatophyta</taxon>
        <taxon>Magnoliopsida</taxon>
        <taxon>Liliopsida</taxon>
        <taxon>Poales</taxon>
        <taxon>Poaceae</taxon>
        <taxon>BOP clade</taxon>
        <taxon>Oryzoideae</taxon>
        <taxon>Oryzeae</taxon>
        <taxon>Oryzinae</taxon>
        <taxon>Leersia</taxon>
    </lineage>
</organism>
<feature type="domain" description="PGG" evidence="3">
    <location>
        <begin position="727"/>
        <end position="838"/>
    </location>
</feature>
<feature type="transmembrane region" description="Helical" evidence="2">
    <location>
        <begin position="429"/>
        <end position="446"/>
    </location>
</feature>
<sequence>MSMSSSREDKKNVTTVEQSWEYQLREYIMLLASVVAIATYSAGLSPPGGVWQNDDTAAGGHKAGDPILHDDNGDGAARYHAFYYCNATAFAASLVVNLLLLVLKEESKVGLTMLRTVMVLDVLALMGAYAAGSCRDLPTTVYVSTLVVALSAYLCIHIVLHNIRPENNNKNNVRDEPNTADEAQKPEEKTNHHEMRRVLMLLATFATEITYTAGLNPPGGFRAADGSGGSHVAAGEPTLQQKNSARLMAFFYCNTAAFVASLSIVVPLLSSRLHKTRIYLQLYGPILIALFGLMGAYAAGSSREPRTVAYLVAAVLAYILLAMVIALLSRESNANGNETSTTSEGASTEGSKTNESSTTSEGASTEGSKTNEVLKAKDFVLLLATLAATITYQAGLSPPGGVWPEDDKLYGHKAGDPILLSTHAERYKAFFYCNSTAFAASLVVIFMVQSNRLVESRALVVAMILDLFGLIGAYAAGSCRDVSTSIYVMALAGAVLVYVVIHIVFSLDKNEGDNENLEKAREQLLVLAILVATIAYQAGLTPPGGFWEKDGDDGRRAGAPVLFDSYPSRYQAFFYCNATGFMASVALIVLLVNPKLYRLGIRCYALYVCMVVGMFGLMGAYAAGSARHVRTSIYVFVLVGVVVVFLLVQLVYFHIWKKSTSDQGSNTNVPGPDQTARNTKQDSKRGDQQTAGTNTEQDSKRGDEQRAGTNTEQGSKSKDQRSKYTEENSKREEYIMTLAILAASVTYQAGLQPPGSVWQEGDTAGNPVMHDRNEHRYHAFYYCNSTSFVASVVVIMLLLQQYRHQTKMGYNLLVYAMNTVIVVDLLGLLGAYAAGSCRDWETSGYVIGLAAVVLAFIAVHFLWNGMEWYWRRGKLSKGANGVSDHTLNSNEP</sequence>
<feature type="compositionally biased region" description="Basic and acidic residues" evidence="1">
    <location>
        <begin position="172"/>
        <end position="191"/>
    </location>
</feature>
<keyword evidence="5" id="KW-1185">Reference proteome</keyword>
<feature type="compositionally biased region" description="Basic and acidic residues" evidence="1">
    <location>
        <begin position="715"/>
        <end position="728"/>
    </location>
</feature>
<reference evidence="4" key="3">
    <citation type="submission" date="2015-04" db="UniProtKB">
        <authorList>
            <consortium name="EnsemblPlants"/>
        </authorList>
    </citation>
    <scope>IDENTIFICATION</scope>
</reference>
<feature type="domain" description="PGG" evidence="3">
    <location>
        <begin position="19"/>
        <end position="135"/>
    </location>
</feature>
<dbReference type="PANTHER" id="PTHR24177">
    <property type="entry name" value="CASKIN"/>
    <property type="match status" value="1"/>
</dbReference>
<reference evidence="5" key="2">
    <citation type="submission" date="2013-12" db="EMBL/GenBank/DDBJ databases">
        <authorList>
            <person name="Yu Y."/>
            <person name="Lee S."/>
            <person name="de Baynast K."/>
            <person name="Wissotski M."/>
            <person name="Liu L."/>
            <person name="Talag J."/>
            <person name="Goicoechea J."/>
            <person name="Angelova A."/>
            <person name="Jetty R."/>
            <person name="Kudrna D."/>
            <person name="Golser W."/>
            <person name="Rivera L."/>
            <person name="Zhang J."/>
            <person name="Wing R."/>
        </authorList>
    </citation>
    <scope>NUCLEOTIDE SEQUENCE</scope>
</reference>
<feature type="region of interest" description="Disordered" evidence="1">
    <location>
        <begin position="167"/>
        <end position="191"/>
    </location>
</feature>
<dbReference type="PANTHER" id="PTHR24177:SF223">
    <property type="entry name" value="OS06G0293500 PROTEIN"/>
    <property type="match status" value="1"/>
</dbReference>
<dbReference type="InterPro" id="IPR026961">
    <property type="entry name" value="PGG_dom"/>
</dbReference>